<dbReference type="CDD" id="cd16405">
    <property type="entry name" value="RepB_like_N"/>
    <property type="match status" value="1"/>
</dbReference>
<feature type="domain" description="ParB-like N-terminal" evidence="3">
    <location>
        <begin position="88"/>
        <end position="180"/>
    </location>
</feature>
<reference evidence="4 5" key="1">
    <citation type="submission" date="2015-03" db="EMBL/GenBank/DDBJ databases">
        <title>Genome sequencing of Methylobacterium variabile DSM 16961.</title>
        <authorList>
            <person name="Chaudhry V."/>
            <person name="Patil P.B."/>
        </authorList>
    </citation>
    <scope>NUCLEOTIDE SEQUENCE [LARGE SCALE GENOMIC DNA]</scope>
    <source>
        <strain evidence="4 5">DSM 16961</strain>
    </source>
</reference>
<dbReference type="InterPro" id="IPR017819">
    <property type="entry name" value="Plasmid_partition_RepB"/>
</dbReference>
<dbReference type="NCBIfam" id="TIGR03454">
    <property type="entry name" value="partition_RepB"/>
    <property type="match status" value="1"/>
</dbReference>
<dbReference type="PANTHER" id="PTHR33375">
    <property type="entry name" value="CHROMOSOME-PARTITIONING PROTEIN PARB-RELATED"/>
    <property type="match status" value="1"/>
</dbReference>
<dbReference type="Proteomes" id="UP000035955">
    <property type="component" value="Unassembled WGS sequence"/>
</dbReference>
<evidence type="ECO:0000313" key="4">
    <source>
        <dbReference type="EMBL" id="KMO29449.1"/>
    </source>
</evidence>
<dbReference type="AlphaFoldDB" id="A0A0J6S6X1"/>
<dbReference type="SUPFAM" id="SSF110849">
    <property type="entry name" value="ParB/Sulfiredoxin"/>
    <property type="match status" value="1"/>
</dbReference>
<evidence type="ECO:0000256" key="2">
    <source>
        <dbReference type="SAM" id="MobiDB-lite"/>
    </source>
</evidence>
<dbReference type="InterPro" id="IPR037972">
    <property type="entry name" value="RepB_N"/>
</dbReference>
<dbReference type="EMBL" id="LABY01000256">
    <property type="protein sequence ID" value="KMO29449.1"/>
    <property type="molecule type" value="Genomic_DNA"/>
</dbReference>
<dbReference type="Gene3D" id="3.90.1530.30">
    <property type="match status" value="1"/>
</dbReference>
<feature type="region of interest" description="Disordered" evidence="2">
    <location>
        <begin position="1"/>
        <end position="62"/>
    </location>
</feature>
<name>A0A0J6S6X1_9HYPH</name>
<evidence type="ECO:0000256" key="1">
    <source>
        <dbReference type="ARBA" id="ARBA00006295"/>
    </source>
</evidence>
<accession>A0A0J6S6X1</accession>
<sequence>MSRKSNLDALFGARPAAKPPQPASPPSPEPEAFAAANAAPAEPEFAAANPRGPDRGRSGPVRAMSSTLRGLAARADAAADIEAGTVVVEIAPERIDDSFIADRVADAHDPGLAALVESIRESGQQVPILVRPHPEAADRFQVAYGRRRIQAARSLARPVRAVVRPLSDAELVVAQGKENLERQDLSYIERAFFALRLEEHGFPRATITAAMGVGKGDLSTLISVARTVPAEVVRAIGPAPAAGRPRWMLLAERIKAARPGRVAGILADPGFQAKPTNERFAAVLTALAPPAAPRPAPQVWSDEAGRGIARIERTPDRVALSFDETLEPGLADYVLDRMPELLAAYRAGRSRP</sequence>
<feature type="compositionally biased region" description="Low complexity" evidence="2">
    <location>
        <begin position="30"/>
        <end position="51"/>
    </location>
</feature>
<dbReference type="RefSeq" id="WP_048447825.1">
    <property type="nucleotide sequence ID" value="NZ_LABY01000256.1"/>
</dbReference>
<evidence type="ECO:0000259" key="3">
    <source>
        <dbReference type="SMART" id="SM00470"/>
    </source>
</evidence>
<proteinExistence type="inferred from homology"/>
<gene>
    <name evidence="4" type="ORF">VQ02_29595</name>
</gene>
<dbReference type="PANTHER" id="PTHR33375:SF1">
    <property type="entry name" value="CHROMOSOME-PARTITIONING PROTEIN PARB-RELATED"/>
    <property type="match status" value="1"/>
</dbReference>
<organism evidence="4 5">
    <name type="scientific">Methylobacterium variabile</name>
    <dbReference type="NCBI Taxonomy" id="298794"/>
    <lineage>
        <taxon>Bacteria</taxon>
        <taxon>Pseudomonadati</taxon>
        <taxon>Pseudomonadota</taxon>
        <taxon>Alphaproteobacteria</taxon>
        <taxon>Hyphomicrobiales</taxon>
        <taxon>Methylobacteriaceae</taxon>
        <taxon>Methylobacterium</taxon>
    </lineage>
</organism>
<dbReference type="Gene3D" id="1.10.10.2830">
    <property type="match status" value="1"/>
</dbReference>
<dbReference type="InterPro" id="IPR050336">
    <property type="entry name" value="Chromosome_partition/occlusion"/>
</dbReference>
<dbReference type="GO" id="GO:0003677">
    <property type="term" value="F:DNA binding"/>
    <property type="evidence" value="ECO:0007669"/>
    <property type="project" value="InterPro"/>
</dbReference>
<dbReference type="Pfam" id="PF07506">
    <property type="entry name" value="RepB"/>
    <property type="match status" value="1"/>
</dbReference>
<dbReference type="NCBIfam" id="TIGR00180">
    <property type="entry name" value="parB_part"/>
    <property type="match status" value="1"/>
</dbReference>
<dbReference type="InterPro" id="IPR036086">
    <property type="entry name" value="ParB/Sulfiredoxin_sf"/>
</dbReference>
<comment type="similarity">
    <text evidence="1">Belongs to the ParB family.</text>
</comment>
<dbReference type="Pfam" id="PF02195">
    <property type="entry name" value="ParB_N"/>
    <property type="match status" value="1"/>
</dbReference>
<dbReference type="OrthoDB" id="7908920at2"/>
<evidence type="ECO:0000313" key="5">
    <source>
        <dbReference type="Proteomes" id="UP000035955"/>
    </source>
</evidence>
<dbReference type="InterPro" id="IPR011111">
    <property type="entry name" value="Plasmid_RepB"/>
</dbReference>
<protein>
    <submittedName>
        <fullName evidence="4">Plasmid partitioning protein</fullName>
    </submittedName>
</protein>
<comment type="caution">
    <text evidence="4">The sequence shown here is derived from an EMBL/GenBank/DDBJ whole genome shotgun (WGS) entry which is preliminary data.</text>
</comment>
<dbReference type="PATRIC" id="fig|298794.3.peg.4002"/>
<dbReference type="SUPFAM" id="SSF109709">
    <property type="entry name" value="KorB DNA-binding domain-like"/>
    <property type="match status" value="1"/>
</dbReference>
<dbReference type="GO" id="GO:0007059">
    <property type="term" value="P:chromosome segregation"/>
    <property type="evidence" value="ECO:0007669"/>
    <property type="project" value="TreeGrafter"/>
</dbReference>
<keyword evidence="5" id="KW-1185">Reference proteome</keyword>
<dbReference type="InterPro" id="IPR003115">
    <property type="entry name" value="ParB_N"/>
</dbReference>
<dbReference type="SMART" id="SM00470">
    <property type="entry name" value="ParB"/>
    <property type="match status" value="1"/>
</dbReference>
<feature type="compositionally biased region" description="Pro residues" evidence="2">
    <location>
        <begin position="17"/>
        <end position="29"/>
    </location>
</feature>
<dbReference type="InterPro" id="IPR004437">
    <property type="entry name" value="ParB/RepB/Spo0J"/>
</dbReference>
<dbReference type="GO" id="GO:0005694">
    <property type="term" value="C:chromosome"/>
    <property type="evidence" value="ECO:0007669"/>
    <property type="project" value="TreeGrafter"/>
</dbReference>